<feature type="binding site" description="in other chain" evidence="11">
    <location>
        <begin position="174"/>
        <end position="176"/>
    </location>
    <ligand>
        <name>ATP</name>
        <dbReference type="ChEBI" id="CHEBI:30616"/>
        <note>ligand shared between two neighboring subunits</note>
    </ligand>
</feature>
<dbReference type="InterPro" id="IPR022636">
    <property type="entry name" value="S-AdoMet_synthetase_sfam"/>
</dbReference>
<feature type="region of interest" description="Flexible loop" evidence="11">
    <location>
        <begin position="99"/>
        <end position="109"/>
    </location>
</feature>
<comment type="pathway">
    <text evidence="1 11">Amino-acid biosynthesis; S-adenosyl-L-methionine biosynthesis; S-adenosyl-L-methionine from L-methionine: step 1/1.</text>
</comment>
<evidence type="ECO:0000256" key="5">
    <source>
        <dbReference type="ARBA" id="ARBA00022679"/>
    </source>
</evidence>
<evidence type="ECO:0000256" key="13">
    <source>
        <dbReference type="RuleBase" id="RU004462"/>
    </source>
</evidence>
<dbReference type="GO" id="GO:0005737">
    <property type="term" value="C:cytoplasm"/>
    <property type="evidence" value="ECO:0007669"/>
    <property type="project" value="UniProtKB-SubCell"/>
</dbReference>
<sequence length="394" mass="42508">MTRRLFTSESVTEGHPDKIADQISDGVLDALLRADPRSRVAVETLITTGQVHVAGEVTTQAYADIPRIVRDTILRIGYDSSKKGFDGASCGVSVSLGSQSPDIAQGVDSALELRSGHSDHVLDAQGAGDQGMMFGFACSETPELMPLPIALAHRLARRLAQVRHDGTIPYLRPDGKTQVTIEYDGLRPVRVDTVVVSSQHAADISLDSMLTPDIREFVVAPELDGLDSDGYRLLVNPTGRFEIGGPMGDAGLTGRKIIVDTYGGYARHGGGAFSGKDPSKVDRSAAYAMRWVAKNVVAAGLAERCETQVAYAIGKAHPVSLYIETFGTENVPLQRIEKAITEVFDLRPAAIIRDLDLLRPIYQQTAAYGHFGREAPELPWESTDRAQELKNAAA</sequence>
<feature type="domain" description="S-adenosylmethionine synthetase N-terminal" evidence="14">
    <location>
        <begin position="4"/>
        <end position="101"/>
    </location>
</feature>
<keyword evidence="18" id="KW-1185">Reference proteome</keyword>
<protein>
    <recommendedName>
        <fullName evidence="11">S-adenosylmethionine synthase</fullName>
        <shortName evidence="11">AdoMet synthase</shortName>
        <ecNumber evidence="11">2.5.1.6</ecNumber>
    </recommendedName>
    <alternativeName>
        <fullName evidence="11">MAT</fullName>
    </alternativeName>
    <alternativeName>
        <fullName evidence="11">Methionine adenosyltransferase</fullName>
    </alternativeName>
</protein>
<dbReference type="NCBIfam" id="TIGR01034">
    <property type="entry name" value="metK"/>
    <property type="match status" value="1"/>
</dbReference>
<comment type="subcellular location">
    <subcellularLocation>
        <location evidence="11 12">Cytoplasm</location>
    </subcellularLocation>
</comment>
<dbReference type="PIRSF" id="PIRSF000497">
    <property type="entry name" value="MAT"/>
    <property type="match status" value="1"/>
</dbReference>
<dbReference type="GO" id="GO:0006556">
    <property type="term" value="P:S-adenosylmethionine biosynthetic process"/>
    <property type="evidence" value="ECO:0007669"/>
    <property type="project" value="UniProtKB-UniRule"/>
</dbReference>
<evidence type="ECO:0000256" key="8">
    <source>
        <dbReference type="ARBA" id="ARBA00022840"/>
    </source>
</evidence>
<evidence type="ECO:0000256" key="10">
    <source>
        <dbReference type="ARBA" id="ARBA00022958"/>
    </source>
</evidence>
<dbReference type="InterPro" id="IPR022628">
    <property type="entry name" value="S-AdoMet_synt_N"/>
</dbReference>
<evidence type="ECO:0000256" key="9">
    <source>
        <dbReference type="ARBA" id="ARBA00022842"/>
    </source>
</evidence>
<comment type="caution">
    <text evidence="17">The sequence shown here is derived from an EMBL/GenBank/DDBJ whole genome shotgun (WGS) entry which is preliminary data.</text>
</comment>
<evidence type="ECO:0000259" key="14">
    <source>
        <dbReference type="Pfam" id="PF00438"/>
    </source>
</evidence>
<feature type="domain" description="S-adenosylmethionine synthetase C-terminal" evidence="16">
    <location>
        <begin position="243"/>
        <end position="381"/>
    </location>
</feature>
<dbReference type="Pfam" id="PF00438">
    <property type="entry name" value="S-AdoMet_synt_N"/>
    <property type="match status" value="1"/>
</dbReference>
<evidence type="ECO:0000256" key="4">
    <source>
        <dbReference type="ARBA" id="ARBA00022563"/>
    </source>
</evidence>
<dbReference type="GO" id="GO:0006730">
    <property type="term" value="P:one-carbon metabolic process"/>
    <property type="evidence" value="ECO:0007669"/>
    <property type="project" value="UniProtKB-KW"/>
</dbReference>
<comment type="similarity">
    <text evidence="2 11 13">Belongs to the AdoMet synthase family.</text>
</comment>
<keyword evidence="8 11" id="KW-0067">ATP-binding</keyword>
<keyword evidence="3 11" id="KW-0963">Cytoplasm</keyword>
<dbReference type="InterPro" id="IPR002133">
    <property type="entry name" value="S-AdoMet_synthetase"/>
</dbReference>
<reference evidence="17" key="1">
    <citation type="submission" date="2021-01" db="EMBL/GenBank/DDBJ databases">
        <title>Whole genome shotgun sequence of Actinoplanes tereljensis NBRC 105297.</title>
        <authorList>
            <person name="Komaki H."/>
            <person name="Tamura T."/>
        </authorList>
    </citation>
    <scope>NUCLEOTIDE SEQUENCE</scope>
    <source>
        <strain evidence="17">NBRC 105297</strain>
    </source>
</reference>
<dbReference type="InterPro" id="IPR022630">
    <property type="entry name" value="S-AdoMet_synt_C"/>
</dbReference>
<dbReference type="HAMAP" id="MF_00086">
    <property type="entry name" value="S_AdoMet_synth1"/>
    <property type="match status" value="1"/>
</dbReference>
<evidence type="ECO:0000256" key="7">
    <source>
        <dbReference type="ARBA" id="ARBA00022741"/>
    </source>
</evidence>
<dbReference type="Pfam" id="PF02773">
    <property type="entry name" value="S-AdoMet_synt_C"/>
    <property type="match status" value="1"/>
</dbReference>
<evidence type="ECO:0000259" key="16">
    <source>
        <dbReference type="Pfam" id="PF02773"/>
    </source>
</evidence>
<dbReference type="GO" id="GO:0004478">
    <property type="term" value="F:methionine adenosyltransferase activity"/>
    <property type="evidence" value="ECO:0007669"/>
    <property type="project" value="UniProtKB-UniRule"/>
</dbReference>
<evidence type="ECO:0000256" key="2">
    <source>
        <dbReference type="ARBA" id="ARBA00009685"/>
    </source>
</evidence>
<feature type="binding site" description="in other chain" evidence="11">
    <location>
        <position position="56"/>
    </location>
    <ligand>
        <name>L-methionine</name>
        <dbReference type="ChEBI" id="CHEBI:57844"/>
        <note>ligand shared between two neighboring subunits</note>
    </ligand>
</feature>
<organism evidence="17 18">
    <name type="scientific">Paractinoplanes tereljensis</name>
    <dbReference type="NCBI Taxonomy" id="571912"/>
    <lineage>
        <taxon>Bacteria</taxon>
        <taxon>Bacillati</taxon>
        <taxon>Actinomycetota</taxon>
        <taxon>Actinomycetes</taxon>
        <taxon>Micromonosporales</taxon>
        <taxon>Micromonosporaceae</taxon>
        <taxon>Paractinoplanes</taxon>
    </lineage>
</organism>
<dbReference type="InterPro" id="IPR022631">
    <property type="entry name" value="ADOMET_SYNTHASE_CS"/>
</dbReference>
<comment type="cofactor">
    <cofactor evidence="11">
        <name>K(+)</name>
        <dbReference type="ChEBI" id="CHEBI:29103"/>
    </cofactor>
    <text evidence="11">Binds 1 potassium ion per subunit.</text>
</comment>
<comment type="subunit">
    <text evidence="11">Homotetramer; dimer of dimers.</text>
</comment>
<dbReference type="EMBL" id="BOMY01000002">
    <property type="protein sequence ID" value="GIF17776.1"/>
    <property type="molecule type" value="Genomic_DNA"/>
</dbReference>
<comment type="cofactor">
    <cofactor evidence="11">
        <name>Mg(2+)</name>
        <dbReference type="ChEBI" id="CHEBI:18420"/>
    </cofactor>
    <text evidence="11">Binds 2 divalent ions per subunit.</text>
</comment>
<evidence type="ECO:0000256" key="11">
    <source>
        <dbReference type="HAMAP-Rule" id="MF_00086"/>
    </source>
</evidence>
<name>A0A919NFQ7_9ACTN</name>
<comment type="function">
    <text evidence="11">Catalyzes the formation of S-adenosylmethionine (AdoMet) from methionine and ATP. The overall synthetic reaction is composed of two sequential steps, AdoMet formation and the subsequent tripolyphosphate hydrolysis which occurs prior to release of AdoMet from the enzyme.</text>
</comment>
<keyword evidence="5 11" id="KW-0808">Transferase</keyword>
<feature type="binding site" evidence="11">
    <location>
        <position position="272"/>
    </location>
    <ligand>
        <name>ATP</name>
        <dbReference type="ChEBI" id="CHEBI:30616"/>
        <note>ligand shared between two neighboring subunits</note>
    </ligand>
</feature>
<dbReference type="CDD" id="cd18079">
    <property type="entry name" value="S-AdoMet_synt"/>
    <property type="match status" value="1"/>
</dbReference>
<keyword evidence="7 11" id="KW-0547">Nucleotide-binding</keyword>
<evidence type="ECO:0000259" key="15">
    <source>
        <dbReference type="Pfam" id="PF02772"/>
    </source>
</evidence>
<dbReference type="PROSITE" id="PS00377">
    <property type="entry name" value="ADOMET_SYNTHASE_2"/>
    <property type="match status" value="1"/>
</dbReference>
<dbReference type="PANTHER" id="PTHR11964">
    <property type="entry name" value="S-ADENOSYLMETHIONINE SYNTHETASE"/>
    <property type="match status" value="1"/>
</dbReference>
<dbReference type="SUPFAM" id="SSF55973">
    <property type="entry name" value="S-adenosylmethionine synthetase"/>
    <property type="match status" value="3"/>
</dbReference>
<dbReference type="RefSeq" id="WP_203798200.1">
    <property type="nucleotide sequence ID" value="NZ_BOMY01000002.1"/>
</dbReference>
<feature type="binding site" description="in other chain" evidence="11">
    <location>
        <position position="15"/>
    </location>
    <ligand>
        <name>ATP</name>
        <dbReference type="ChEBI" id="CHEBI:30616"/>
        <note>ligand shared between two neighboring subunits</note>
    </ligand>
</feature>
<evidence type="ECO:0000256" key="1">
    <source>
        <dbReference type="ARBA" id="ARBA00005224"/>
    </source>
</evidence>
<feature type="binding site" evidence="11">
    <location>
        <position position="276"/>
    </location>
    <ligand>
        <name>ATP</name>
        <dbReference type="ChEBI" id="CHEBI:30616"/>
        <note>ligand shared between two neighboring subunits</note>
    </ligand>
</feature>
<feature type="binding site" description="in other chain" evidence="11">
    <location>
        <begin position="240"/>
        <end position="241"/>
    </location>
    <ligand>
        <name>ATP</name>
        <dbReference type="ChEBI" id="CHEBI:30616"/>
        <note>ligand shared between two neighboring subunits</note>
    </ligand>
</feature>
<evidence type="ECO:0000256" key="3">
    <source>
        <dbReference type="ARBA" id="ARBA00022490"/>
    </source>
</evidence>
<feature type="binding site" description="in other chain" evidence="11">
    <location>
        <position position="280"/>
    </location>
    <ligand>
        <name>L-methionine</name>
        <dbReference type="ChEBI" id="CHEBI:57844"/>
        <note>ligand shared between two neighboring subunits</note>
    </ligand>
</feature>
<evidence type="ECO:0000313" key="18">
    <source>
        <dbReference type="Proteomes" id="UP000623608"/>
    </source>
</evidence>
<keyword evidence="4 11" id="KW-0554">One-carbon metabolism</keyword>
<comment type="catalytic activity">
    <reaction evidence="11">
        <text>L-methionine + ATP + H2O = S-adenosyl-L-methionine + phosphate + diphosphate</text>
        <dbReference type="Rhea" id="RHEA:21080"/>
        <dbReference type="ChEBI" id="CHEBI:15377"/>
        <dbReference type="ChEBI" id="CHEBI:30616"/>
        <dbReference type="ChEBI" id="CHEBI:33019"/>
        <dbReference type="ChEBI" id="CHEBI:43474"/>
        <dbReference type="ChEBI" id="CHEBI:57844"/>
        <dbReference type="ChEBI" id="CHEBI:59789"/>
        <dbReference type="EC" id="2.5.1.6"/>
    </reaction>
</comment>
<dbReference type="AlphaFoldDB" id="A0A919NFQ7"/>
<keyword evidence="9 11" id="KW-0460">Magnesium</keyword>
<dbReference type="Pfam" id="PF02772">
    <property type="entry name" value="S-AdoMet_synt_M"/>
    <property type="match status" value="1"/>
</dbReference>
<evidence type="ECO:0000256" key="12">
    <source>
        <dbReference type="RuleBase" id="RU000542"/>
    </source>
</evidence>
<gene>
    <name evidence="17" type="primary">metK_2</name>
    <name evidence="11" type="synonym">metK</name>
    <name evidence="17" type="ORF">Ate02nite_05060</name>
</gene>
<dbReference type="InterPro" id="IPR022629">
    <property type="entry name" value="S-AdoMet_synt_central"/>
</dbReference>
<evidence type="ECO:0000313" key="17">
    <source>
        <dbReference type="EMBL" id="GIF17776.1"/>
    </source>
</evidence>
<feature type="binding site" evidence="11">
    <location>
        <position position="249"/>
    </location>
    <ligand>
        <name>ATP</name>
        <dbReference type="ChEBI" id="CHEBI:30616"/>
        <note>ligand shared between two neighboring subunits</note>
    </ligand>
</feature>
<feature type="binding site" evidence="11">
    <location>
        <position position="17"/>
    </location>
    <ligand>
        <name>Mg(2+)</name>
        <dbReference type="ChEBI" id="CHEBI:18420"/>
    </ligand>
</feature>
<feature type="binding site" description="in other chain" evidence="11">
    <location>
        <begin position="255"/>
        <end position="256"/>
    </location>
    <ligand>
        <name>ATP</name>
        <dbReference type="ChEBI" id="CHEBI:30616"/>
        <note>ligand shared between two neighboring subunits</note>
    </ligand>
</feature>
<feature type="binding site" evidence="11">
    <location>
        <position position="249"/>
    </location>
    <ligand>
        <name>L-methionine</name>
        <dbReference type="ChEBI" id="CHEBI:57844"/>
        <note>ligand shared between two neighboring subunits</note>
    </ligand>
</feature>
<feature type="binding site" evidence="11">
    <location>
        <position position="43"/>
    </location>
    <ligand>
        <name>K(+)</name>
        <dbReference type="ChEBI" id="CHEBI:29103"/>
    </ligand>
</feature>
<feature type="binding site" description="in other chain" evidence="11">
    <location>
        <position position="99"/>
    </location>
    <ligand>
        <name>L-methionine</name>
        <dbReference type="ChEBI" id="CHEBI:57844"/>
        <note>ligand shared between two neighboring subunits</note>
    </ligand>
</feature>
<dbReference type="GO" id="GO:0000287">
    <property type="term" value="F:magnesium ion binding"/>
    <property type="evidence" value="ECO:0007669"/>
    <property type="project" value="UniProtKB-UniRule"/>
</dbReference>
<keyword evidence="10 11" id="KW-0630">Potassium</keyword>
<dbReference type="GO" id="GO:0005524">
    <property type="term" value="F:ATP binding"/>
    <property type="evidence" value="ECO:0007669"/>
    <property type="project" value="UniProtKB-UniRule"/>
</dbReference>
<dbReference type="Proteomes" id="UP000623608">
    <property type="component" value="Unassembled WGS sequence"/>
</dbReference>
<dbReference type="PROSITE" id="PS00376">
    <property type="entry name" value="ADOMET_SYNTHASE_1"/>
    <property type="match status" value="1"/>
</dbReference>
<dbReference type="FunFam" id="3.30.300.10:FF:000006">
    <property type="entry name" value="S-adenosylmethionine synthase"/>
    <property type="match status" value="1"/>
</dbReference>
<dbReference type="Gene3D" id="3.30.300.10">
    <property type="match status" value="3"/>
</dbReference>
<feature type="domain" description="S-adenosylmethionine synthetase central" evidence="15">
    <location>
        <begin position="125"/>
        <end position="241"/>
    </location>
</feature>
<dbReference type="EC" id="2.5.1.6" evidence="11"/>
<accession>A0A919NFQ7</accession>
<proteinExistence type="inferred from homology"/>
<keyword evidence="6 11" id="KW-0479">Metal-binding</keyword>
<evidence type="ECO:0000256" key="6">
    <source>
        <dbReference type="ARBA" id="ARBA00022723"/>
    </source>
</evidence>